<reference evidence="1 2" key="1">
    <citation type="submission" date="2017-02" db="EMBL/GenBank/DDBJ databases">
        <title>Genomes of Trichoderma spp. with biocontrol activity.</title>
        <authorList>
            <person name="Gardiner D."/>
            <person name="Kazan K."/>
            <person name="Vos C."/>
            <person name="Harvey P."/>
        </authorList>
    </citation>
    <scope>NUCLEOTIDE SEQUENCE [LARGE SCALE GENOMIC DNA]</scope>
    <source>
        <strain evidence="1 2">A5MH</strain>
    </source>
</reference>
<dbReference type="EMBL" id="MTYH01000050">
    <property type="protein sequence ID" value="PNP42439.1"/>
    <property type="molecule type" value="Genomic_DNA"/>
</dbReference>
<dbReference type="PANTHER" id="PTHR28037">
    <property type="entry name" value="ALCOHOL O-ACETYLTRANSFERASE 1-RELATED"/>
    <property type="match status" value="1"/>
</dbReference>
<dbReference type="AlphaFoldDB" id="A0A2K0TA80"/>
<sequence length="544" mass="60440">MESEPKSHDRSNVGAKIIRPLGHLECFQSALHLLGLYRSTIVTCRFNIPGEFVDEGAQEQLVIKIEQAIAAAVLQHPFLQVGLVDEDSKCPHWVQLETIDLAHHIQWQILIEGSAEEYQSLYDSSLREQLDTKFSNLQTRPAWRIVVLRSKGNLSHLDLMFVWNHPIADGMSGKIFQETVLRNLNDPVSMTERPLLQNHVLRLSATAERLPPPMEKLAKFPISLGFAAATVWQELKPSFLSGEHSTNATWAPIRLEPYETTQRIISLDSSTLQNILSACRQNKTTLTGLLHAAVLISLATQLVDKEAPAFASVTALNLRRHMPSSSEGPLEFEANQTMANFVSRQIHKFDEALVRKIRELAAKSRETSTPSNVDCEPNLRKLAGTDALTEVLWATAARVRGEIQERLDLGLKNDIVGLMGLVGDWRSQMKQDLKKPRSVAWNVTNLGVMDGKLGTAEIAQAQDANNDKMPKGVSGPKGWSVSRAVFSLSADVTEAFIHISPMAIKAGDIHIEISWQRGLIDDNICERLTAGVGEWLRFIGQAQS</sequence>
<dbReference type="SUPFAM" id="SSF52777">
    <property type="entry name" value="CoA-dependent acyltransferases"/>
    <property type="match status" value="1"/>
</dbReference>
<comment type="caution">
    <text evidence="1">The sequence shown here is derived from an EMBL/GenBank/DDBJ whole genome shotgun (WGS) entry which is preliminary data.</text>
</comment>
<dbReference type="InterPro" id="IPR023213">
    <property type="entry name" value="CAT-like_dom_sf"/>
</dbReference>
<protein>
    <recommendedName>
        <fullName evidence="3">Alcohol acetyltransferase</fullName>
    </recommendedName>
</protein>
<dbReference type="Gene3D" id="3.30.559.30">
    <property type="entry name" value="Nonribosomal peptide synthetase, condensation domain"/>
    <property type="match status" value="1"/>
</dbReference>
<dbReference type="OrthoDB" id="2150604at2759"/>
<name>A0A2K0TA80_9HYPO</name>
<proteinExistence type="predicted"/>
<evidence type="ECO:0008006" key="3">
    <source>
        <dbReference type="Google" id="ProtNLM"/>
    </source>
</evidence>
<evidence type="ECO:0000313" key="1">
    <source>
        <dbReference type="EMBL" id="PNP42439.1"/>
    </source>
</evidence>
<dbReference type="GO" id="GO:0008080">
    <property type="term" value="F:N-acetyltransferase activity"/>
    <property type="evidence" value="ECO:0007669"/>
    <property type="project" value="TreeGrafter"/>
</dbReference>
<dbReference type="InterPro" id="IPR052058">
    <property type="entry name" value="Alcohol_O-acetyltransferase"/>
</dbReference>
<evidence type="ECO:0000313" key="2">
    <source>
        <dbReference type="Proteomes" id="UP000236546"/>
    </source>
</evidence>
<dbReference type="Proteomes" id="UP000236546">
    <property type="component" value="Unassembled WGS sequence"/>
</dbReference>
<dbReference type="Gene3D" id="3.30.559.10">
    <property type="entry name" value="Chloramphenicol acetyltransferase-like domain"/>
    <property type="match status" value="1"/>
</dbReference>
<dbReference type="Pfam" id="PF07247">
    <property type="entry name" value="AATase"/>
    <property type="match status" value="1"/>
</dbReference>
<organism evidence="1 2">
    <name type="scientific">Trichoderma gamsii</name>
    <dbReference type="NCBI Taxonomy" id="398673"/>
    <lineage>
        <taxon>Eukaryota</taxon>
        <taxon>Fungi</taxon>
        <taxon>Dikarya</taxon>
        <taxon>Ascomycota</taxon>
        <taxon>Pezizomycotina</taxon>
        <taxon>Sordariomycetes</taxon>
        <taxon>Hypocreomycetidae</taxon>
        <taxon>Hypocreales</taxon>
        <taxon>Hypocreaceae</taxon>
        <taxon>Trichoderma</taxon>
    </lineage>
</organism>
<dbReference type="InterPro" id="IPR010828">
    <property type="entry name" value="Atf2/Sli1-like"/>
</dbReference>
<dbReference type="PANTHER" id="PTHR28037:SF1">
    <property type="entry name" value="ALCOHOL O-ACETYLTRANSFERASE 1-RELATED"/>
    <property type="match status" value="1"/>
</dbReference>
<gene>
    <name evidence="1" type="ORF">TGAMA5MH_05180</name>
</gene>
<accession>A0A2K0TA80</accession>